<dbReference type="Proteomes" id="UP000215289">
    <property type="component" value="Unassembled WGS sequence"/>
</dbReference>
<comment type="caution">
    <text evidence="2">The sequence shown here is derived from an EMBL/GenBank/DDBJ whole genome shotgun (WGS) entry which is preliminary data.</text>
</comment>
<gene>
    <name evidence="2" type="ORF">CFD26_101004</name>
</gene>
<sequence>MRLQHPRCLVPNTPQTQSQESLYHREPDPELQASGFHLVYRSATPVVTPVESCIPFRPAASRLVDTLYEAANFFAKILSSFGEETTAIQSYASPAVLNELWKCKLNASEEIDVIPVLKQERSRWALPQKYISGWRKKRKGKGKGKEQAQSANAKQKNASHTRLDRAVRVGYRDYARRVKHDLWQVYYARWPSQEDGESSTGSGCTALGGDLNRLEPLHRRFEALYDGLDKLCGQMHNIQSCQKFIDQAQLLLICMSDIEDWWEPTDKGRGLFAKKLTRRRI</sequence>
<keyword evidence="3" id="KW-1185">Reference proteome</keyword>
<feature type="compositionally biased region" description="Polar residues" evidence="1">
    <location>
        <begin position="12"/>
        <end position="21"/>
    </location>
</feature>
<evidence type="ECO:0000313" key="3">
    <source>
        <dbReference type="Proteomes" id="UP000215289"/>
    </source>
</evidence>
<dbReference type="OrthoDB" id="4434250at2759"/>
<reference evidence="2 3" key="1">
    <citation type="submission" date="2018-08" db="EMBL/GenBank/DDBJ databases">
        <title>Draft genome sequences of two Aspergillus turcosus clinical strains isolated from bronchoalveolar lavage fluid: one azole-susceptible and the other azole-resistant.</title>
        <authorList>
            <person name="Parent-Michaud M."/>
            <person name="Dufresne P.J."/>
            <person name="Fournier E."/>
            <person name="Martineau C."/>
            <person name="Moreira S."/>
            <person name="Perkins V."/>
            <person name="De Repentigny L."/>
            <person name="Dufresne S.F."/>
        </authorList>
    </citation>
    <scope>NUCLEOTIDE SEQUENCE [LARGE SCALE GENOMIC DNA]</scope>
    <source>
        <strain evidence="2">HMR AF 1038</strain>
    </source>
</reference>
<accession>A0A3R7ICD9</accession>
<evidence type="ECO:0000256" key="1">
    <source>
        <dbReference type="SAM" id="MobiDB-lite"/>
    </source>
</evidence>
<dbReference type="STRING" id="1245748.A0A3R7ICD9"/>
<dbReference type="EMBL" id="NIDN02000171">
    <property type="protein sequence ID" value="RLL95048.1"/>
    <property type="molecule type" value="Genomic_DNA"/>
</dbReference>
<protein>
    <submittedName>
        <fullName evidence="2">Uncharacterized protein</fullName>
    </submittedName>
</protein>
<proteinExistence type="predicted"/>
<feature type="region of interest" description="Disordered" evidence="1">
    <location>
        <begin position="1"/>
        <end position="21"/>
    </location>
</feature>
<feature type="compositionally biased region" description="Low complexity" evidence="1">
    <location>
        <begin position="147"/>
        <end position="158"/>
    </location>
</feature>
<dbReference type="AlphaFoldDB" id="A0A3R7ICD9"/>
<name>A0A3R7ICD9_9EURO</name>
<feature type="region of interest" description="Disordered" evidence="1">
    <location>
        <begin position="135"/>
        <end position="160"/>
    </location>
</feature>
<evidence type="ECO:0000313" key="2">
    <source>
        <dbReference type="EMBL" id="RLL95048.1"/>
    </source>
</evidence>
<organism evidence="2 3">
    <name type="scientific">Aspergillus turcosus</name>
    <dbReference type="NCBI Taxonomy" id="1245748"/>
    <lineage>
        <taxon>Eukaryota</taxon>
        <taxon>Fungi</taxon>
        <taxon>Dikarya</taxon>
        <taxon>Ascomycota</taxon>
        <taxon>Pezizomycotina</taxon>
        <taxon>Eurotiomycetes</taxon>
        <taxon>Eurotiomycetidae</taxon>
        <taxon>Eurotiales</taxon>
        <taxon>Aspergillaceae</taxon>
        <taxon>Aspergillus</taxon>
        <taxon>Aspergillus subgen. Fumigati</taxon>
    </lineage>
</organism>